<dbReference type="GO" id="GO:0012505">
    <property type="term" value="C:endomembrane system"/>
    <property type="evidence" value="ECO:0007669"/>
    <property type="project" value="TreeGrafter"/>
</dbReference>
<dbReference type="SUPFAM" id="SSF75304">
    <property type="entry name" value="Amidase signature (AS) enzymes"/>
    <property type="match status" value="1"/>
</dbReference>
<keyword evidence="2" id="KW-1185">Reference proteome</keyword>
<dbReference type="AlphaFoldDB" id="A0AAV8YIC4"/>
<dbReference type="InterPro" id="IPR052739">
    <property type="entry name" value="FAAH2"/>
</dbReference>
<proteinExistence type="predicted"/>
<evidence type="ECO:0000313" key="2">
    <source>
        <dbReference type="Proteomes" id="UP001162156"/>
    </source>
</evidence>
<dbReference type="EMBL" id="JANEYF010002166">
    <property type="protein sequence ID" value="KAJ8950589.1"/>
    <property type="molecule type" value="Genomic_DNA"/>
</dbReference>
<protein>
    <submittedName>
        <fullName evidence="1">Uncharacterized protein</fullName>
    </submittedName>
</protein>
<dbReference type="Gene3D" id="3.90.1300.10">
    <property type="entry name" value="Amidase signature (AS) domain"/>
    <property type="match status" value="1"/>
</dbReference>
<dbReference type="PANTHER" id="PTHR43372">
    <property type="entry name" value="FATTY-ACID AMIDE HYDROLASE"/>
    <property type="match status" value="1"/>
</dbReference>
<dbReference type="PANTHER" id="PTHR43372:SF4">
    <property type="entry name" value="FATTY-ACID AMIDE HYDROLASE 2"/>
    <property type="match status" value="1"/>
</dbReference>
<dbReference type="InterPro" id="IPR036928">
    <property type="entry name" value="AS_sf"/>
</dbReference>
<sequence length="78" mass="8841">MRNFLTSAQVLESFIDRIKEVNPVLNCVVADRFNEARKEARTADDLVNSGLFSTEKLAAEKTLSRGAIYHQGLYSHQR</sequence>
<reference evidence="1" key="1">
    <citation type="journal article" date="2023" name="Insect Mol. Biol.">
        <title>Genome sequencing provides insights into the evolution of gene families encoding plant cell wall-degrading enzymes in longhorned beetles.</title>
        <authorList>
            <person name="Shin N.R."/>
            <person name="Okamura Y."/>
            <person name="Kirsch R."/>
            <person name="Pauchet Y."/>
        </authorList>
    </citation>
    <scope>NUCLEOTIDE SEQUENCE</scope>
    <source>
        <strain evidence="1">RBIC_L_NR</strain>
    </source>
</reference>
<dbReference type="Proteomes" id="UP001162156">
    <property type="component" value="Unassembled WGS sequence"/>
</dbReference>
<comment type="caution">
    <text evidence="1">The sequence shown here is derived from an EMBL/GenBank/DDBJ whole genome shotgun (WGS) entry which is preliminary data.</text>
</comment>
<name>A0AAV8YIC4_9CUCU</name>
<evidence type="ECO:0000313" key="1">
    <source>
        <dbReference type="EMBL" id="KAJ8950589.1"/>
    </source>
</evidence>
<organism evidence="1 2">
    <name type="scientific">Rhamnusium bicolor</name>
    <dbReference type="NCBI Taxonomy" id="1586634"/>
    <lineage>
        <taxon>Eukaryota</taxon>
        <taxon>Metazoa</taxon>
        <taxon>Ecdysozoa</taxon>
        <taxon>Arthropoda</taxon>
        <taxon>Hexapoda</taxon>
        <taxon>Insecta</taxon>
        <taxon>Pterygota</taxon>
        <taxon>Neoptera</taxon>
        <taxon>Endopterygota</taxon>
        <taxon>Coleoptera</taxon>
        <taxon>Polyphaga</taxon>
        <taxon>Cucujiformia</taxon>
        <taxon>Chrysomeloidea</taxon>
        <taxon>Cerambycidae</taxon>
        <taxon>Lepturinae</taxon>
        <taxon>Rhagiini</taxon>
        <taxon>Rhamnusium</taxon>
    </lineage>
</organism>
<accession>A0AAV8YIC4</accession>
<gene>
    <name evidence="1" type="ORF">NQ314_007813</name>
</gene>